<dbReference type="CDD" id="cd00590">
    <property type="entry name" value="RRM_SF"/>
    <property type="match status" value="1"/>
</dbReference>
<dbReference type="PROSITE" id="PS50102">
    <property type="entry name" value="RRM"/>
    <property type="match status" value="1"/>
</dbReference>
<dbReference type="PANTHER" id="PTHR34427">
    <property type="entry name" value="DUF4283 DOMAIN PROTEIN"/>
    <property type="match status" value="1"/>
</dbReference>
<evidence type="ECO:0000313" key="5">
    <source>
        <dbReference type="Proteomes" id="UP001054252"/>
    </source>
</evidence>
<evidence type="ECO:0000259" key="3">
    <source>
        <dbReference type="PROSITE" id="PS50102"/>
    </source>
</evidence>
<dbReference type="InterPro" id="IPR012677">
    <property type="entry name" value="Nucleotide-bd_a/b_plait_sf"/>
</dbReference>
<reference evidence="4 5" key="1">
    <citation type="journal article" date="2021" name="Commun. Biol.">
        <title>The genome of Shorea leprosula (Dipterocarpaceae) highlights the ecological relevance of drought in aseasonal tropical rainforests.</title>
        <authorList>
            <person name="Ng K.K.S."/>
            <person name="Kobayashi M.J."/>
            <person name="Fawcett J.A."/>
            <person name="Hatakeyama M."/>
            <person name="Paape T."/>
            <person name="Ng C.H."/>
            <person name="Ang C.C."/>
            <person name="Tnah L.H."/>
            <person name="Lee C.T."/>
            <person name="Nishiyama T."/>
            <person name="Sese J."/>
            <person name="O'Brien M.J."/>
            <person name="Copetti D."/>
            <person name="Mohd Noor M.I."/>
            <person name="Ong R.C."/>
            <person name="Putra M."/>
            <person name="Sireger I.Z."/>
            <person name="Indrioko S."/>
            <person name="Kosugi Y."/>
            <person name="Izuno A."/>
            <person name="Isagi Y."/>
            <person name="Lee S.L."/>
            <person name="Shimizu K.K."/>
        </authorList>
    </citation>
    <scope>NUCLEOTIDE SEQUENCE [LARGE SCALE GENOMIC DNA]</scope>
    <source>
        <strain evidence="4">214</strain>
    </source>
</reference>
<dbReference type="Pfam" id="PF00076">
    <property type="entry name" value="RRM_1"/>
    <property type="match status" value="1"/>
</dbReference>
<dbReference type="SUPFAM" id="SSF54928">
    <property type="entry name" value="RNA-binding domain, RBD"/>
    <property type="match status" value="1"/>
</dbReference>
<dbReference type="InterPro" id="IPR000504">
    <property type="entry name" value="RRM_dom"/>
</dbReference>
<evidence type="ECO:0000313" key="4">
    <source>
        <dbReference type="EMBL" id="GKV36890.1"/>
    </source>
</evidence>
<feature type="compositionally biased region" description="Basic and acidic residues" evidence="2">
    <location>
        <begin position="579"/>
        <end position="617"/>
    </location>
</feature>
<feature type="compositionally biased region" description="Basic and acidic residues" evidence="2">
    <location>
        <begin position="61"/>
        <end position="70"/>
    </location>
</feature>
<dbReference type="GO" id="GO:0003723">
    <property type="term" value="F:RNA binding"/>
    <property type="evidence" value="ECO:0007669"/>
    <property type="project" value="UniProtKB-UniRule"/>
</dbReference>
<keyword evidence="1" id="KW-0694">RNA-binding</keyword>
<comment type="caution">
    <text evidence="4">The sequence shown here is derived from an EMBL/GenBank/DDBJ whole genome shotgun (WGS) entry which is preliminary data.</text>
</comment>
<keyword evidence="5" id="KW-1185">Reference proteome</keyword>
<dbReference type="PANTHER" id="PTHR34427:SF5">
    <property type="entry name" value="DUF4283 DOMAIN-CONTAINING PROTEIN"/>
    <property type="match status" value="1"/>
</dbReference>
<feature type="region of interest" description="Disordered" evidence="2">
    <location>
        <begin position="686"/>
        <end position="711"/>
    </location>
</feature>
<feature type="compositionally biased region" description="Low complexity" evidence="2">
    <location>
        <begin position="44"/>
        <end position="54"/>
    </location>
</feature>
<dbReference type="Proteomes" id="UP001054252">
    <property type="component" value="Unassembled WGS sequence"/>
</dbReference>
<dbReference type="SMART" id="SM00360">
    <property type="entry name" value="RRM"/>
    <property type="match status" value="1"/>
</dbReference>
<feature type="compositionally biased region" description="Basic and acidic residues" evidence="2">
    <location>
        <begin position="1"/>
        <end position="10"/>
    </location>
</feature>
<name>A0AAV5LHN1_9ROSI</name>
<dbReference type="EMBL" id="BPVZ01000119">
    <property type="protein sequence ID" value="GKV36890.1"/>
    <property type="molecule type" value="Genomic_DNA"/>
</dbReference>
<dbReference type="Gene3D" id="3.30.70.330">
    <property type="match status" value="1"/>
</dbReference>
<feature type="region of interest" description="Disordered" evidence="2">
    <location>
        <begin position="201"/>
        <end position="227"/>
    </location>
</feature>
<feature type="compositionally biased region" description="Basic and acidic residues" evidence="2">
    <location>
        <begin position="28"/>
        <end position="43"/>
    </location>
</feature>
<feature type="compositionally biased region" description="Low complexity" evidence="2">
    <location>
        <begin position="562"/>
        <end position="573"/>
    </location>
</feature>
<evidence type="ECO:0000256" key="2">
    <source>
        <dbReference type="SAM" id="MobiDB-lite"/>
    </source>
</evidence>
<dbReference type="InterPro" id="IPR035979">
    <property type="entry name" value="RBD_domain_sf"/>
</dbReference>
<feature type="domain" description="RRM" evidence="3">
    <location>
        <begin position="88"/>
        <end position="165"/>
    </location>
</feature>
<accession>A0AAV5LHN1</accession>
<feature type="compositionally biased region" description="Polar residues" evidence="2">
    <location>
        <begin position="701"/>
        <end position="711"/>
    </location>
</feature>
<organism evidence="4 5">
    <name type="scientific">Rubroshorea leprosula</name>
    <dbReference type="NCBI Taxonomy" id="152421"/>
    <lineage>
        <taxon>Eukaryota</taxon>
        <taxon>Viridiplantae</taxon>
        <taxon>Streptophyta</taxon>
        <taxon>Embryophyta</taxon>
        <taxon>Tracheophyta</taxon>
        <taxon>Spermatophyta</taxon>
        <taxon>Magnoliopsida</taxon>
        <taxon>eudicotyledons</taxon>
        <taxon>Gunneridae</taxon>
        <taxon>Pentapetalae</taxon>
        <taxon>rosids</taxon>
        <taxon>malvids</taxon>
        <taxon>Malvales</taxon>
        <taxon>Dipterocarpaceae</taxon>
        <taxon>Rubroshorea</taxon>
    </lineage>
</organism>
<feature type="compositionally biased region" description="Basic and acidic residues" evidence="2">
    <location>
        <begin position="214"/>
        <end position="227"/>
    </location>
</feature>
<feature type="region of interest" description="Disordered" evidence="2">
    <location>
        <begin position="1"/>
        <end position="74"/>
    </location>
</feature>
<evidence type="ECO:0000256" key="1">
    <source>
        <dbReference type="PROSITE-ProRule" id="PRU00176"/>
    </source>
</evidence>
<protein>
    <recommendedName>
        <fullName evidence="3">RRM domain-containing protein</fullName>
    </recommendedName>
</protein>
<feature type="region of interest" description="Disordered" evidence="2">
    <location>
        <begin position="460"/>
        <end position="643"/>
    </location>
</feature>
<dbReference type="AlphaFoldDB" id="A0AAV5LHN1"/>
<gene>
    <name evidence="4" type="ORF">SLEP1_g44974</name>
</gene>
<sequence length="778" mass="90247">MNPRERKPERYPNLYPTPSPVDLRPRRKDLTYPESHPVRERPTRTTQPQPYPQRSTLQGRGRTDREDWARGQRRPSFGYGKGVLERATPFFFTNFPEDWEMGDMWRVFIKFGRVIQVFIAKKRDRKGRRFGFVRFLDLKDTKAVEYQLNQIQFGQQTLQANLARFSMDDAHKRREENKAHEDLHQRNIGVKEVQKDRSRSYADVVKSKQGGTERMTRPHWEWKSSKQEGAKKTEGEQWYGIEVKAEDEDIRRLENSFVGQSKCPEIISTLQDKFAMEGYFSAKITPMGGNLVLISSEDEEELKYLVREGRDWLSQWFTDIRPWTPEEVAAERFTWLRCQGVPLHIWKSNFFETVACMFGKFVSLDGSTIKKSRLDVAKVLILTPLQENINKTLKIKVKNRFFQVRISEEVGVDNIFTLQSDFNLCRNDDSTSESWSEGSNWGVVEEEESWDDWEVAIEKAGSEKNNSVEPGRPAEHSPEEEKFEKVSETLEHSEGTINARRRISNQQKGESLEENGVTVQWITEPNLRRKQNQQTTEEVEENTSHVGSCPPGFSPKNRKLSPIIPKGPIGQPKNSHSRALHEGRIQSRTQDQKKEKEVSGEGNRVGEHDSEKGDSNHKAKLVSLQSGKISNDDTIEEERRTQPFWEGLASDDEILQSRVERFAHQRKMEKKKVRIRKLARKKAQLKFNSDLKGKNKKSINGEESQATCCQTGANRKTEHNWGKETEEIWRIGKQLGLTEKSNEGEILEKLCEMERRDRIAIAKQRVTKAEKKGVKPVD</sequence>
<proteinExistence type="predicted"/>
<feature type="compositionally biased region" description="Basic and acidic residues" evidence="2">
    <location>
        <begin position="472"/>
        <end position="494"/>
    </location>
</feature>